<accession>A0A150HHB4</accession>
<feature type="transmembrane region" description="Helical" evidence="1">
    <location>
        <begin position="210"/>
        <end position="229"/>
    </location>
</feature>
<dbReference type="RefSeq" id="WP_231860820.1">
    <property type="nucleotide sequence ID" value="NZ_LRAD01000022.1"/>
</dbReference>
<dbReference type="PATRIC" id="fig|36807.3.peg.822"/>
<dbReference type="AlphaFoldDB" id="A0A150HHB4"/>
<dbReference type="Proteomes" id="UP000075357">
    <property type="component" value="Unassembled WGS sequence"/>
</dbReference>
<gene>
    <name evidence="2" type="ORF">Mlaev_00798</name>
</gene>
<dbReference type="STRING" id="36807.Mlaev_00798"/>
<name>A0A150HHB4_9MICO</name>
<evidence type="ECO:0000256" key="1">
    <source>
        <dbReference type="SAM" id="Phobius"/>
    </source>
</evidence>
<protein>
    <submittedName>
        <fullName evidence="2">Uncharacterized protein</fullName>
    </submittedName>
</protein>
<keyword evidence="1" id="KW-1133">Transmembrane helix</keyword>
<keyword evidence="1" id="KW-0812">Transmembrane</keyword>
<comment type="caution">
    <text evidence="2">The sequence shown here is derived from an EMBL/GenBank/DDBJ whole genome shotgun (WGS) entry which is preliminary data.</text>
</comment>
<evidence type="ECO:0000313" key="3">
    <source>
        <dbReference type="Proteomes" id="UP000075357"/>
    </source>
</evidence>
<keyword evidence="1" id="KW-0472">Membrane</keyword>
<keyword evidence="3" id="KW-1185">Reference proteome</keyword>
<proteinExistence type="predicted"/>
<sequence length="250" mass="25395">MSRARALAAAVAIVLAVVCLPLSILSVWARVQLVDEDAFTATLAPLARSTAVQDALIAASTDAADARLDAEVLTGSIVDGIIGLGVGDRAADALRRLQAPAAAAVQGLVHDTIAGAIRSDSFGALWDRLLRQSHRALTLAATSDGSGVVVHTEAGLGIQVGAVVAGVKERLSAQGVAWATLIPSVDPVVVIGSGDTLAAVRTGYALGVKAGWWMPVATAILFLTGIALARQRLDTLRRTALAAAAASGRC</sequence>
<evidence type="ECO:0000313" key="2">
    <source>
        <dbReference type="EMBL" id="KXZ61158.1"/>
    </source>
</evidence>
<dbReference type="EMBL" id="LRAD01000022">
    <property type="protein sequence ID" value="KXZ61158.1"/>
    <property type="molecule type" value="Genomic_DNA"/>
</dbReference>
<organism evidence="2 3">
    <name type="scientific">Microbacterium laevaniformans</name>
    <dbReference type="NCBI Taxonomy" id="36807"/>
    <lineage>
        <taxon>Bacteria</taxon>
        <taxon>Bacillati</taxon>
        <taxon>Actinomycetota</taxon>
        <taxon>Actinomycetes</taxon>
        <taxon>Micrococcales</taxon>
        <taxon>Microbacteriaceae</taxon>
        <taxon>Microbacterium</taxon>
    </lineage>
</organism>
<reference evidence="2 3" key="1">
    <citation type="submission" date="2016-01" db="EMBL/GenBank/DDBJ databases">
        <title>Draft genome sequences of Microbacterium laevaniformans LCDC 91-0039 and the type strain of Microbacterium hominis LCDC 84-209.</title>
        <authorList>
            <person name="Bernier A.-M."/>
            <person name="Bernard K."/>
        </authorList>
    </citation>
    <scope>NUCLEOTIDE SEQUENCE [LARGE SCALE GENOMIC DNA]</scope>
    <source>
        <strain evidence="2 3">LCDC 91-0039</strain>
    </source>
</reference>